<keyword evidence="2" id="KW-1185">Reference proteome</keyword>
<evidence type="ECO:0000313" key="1">
    <source>
        <dbReference type="EMBL" id="TKR82584.1"/>
    </source>
</evidence>
<proteinExistence type="predicted"/>
<dbReference type="Proteomes" id="UP000298663">
    <property type="component" value="Unassembled WGS sequence"/>
</dbReference>
<protein>
    <submittedName>
        <fullName evidence="1">Uncharacterized protein</fullName>
    </submittedName>
</protein>
<evidence type="ECO:0000313" key="2">
    <source>
        <dbReference type="Proteomes" id="UP000298663"/>
    </source>
</evidence>
<dbReference type="EMBL" id="AZBU02000004">
    <property type="protein sequence ID" value="TKR82584.1"/>
    <property type="molecule type" value="Genomic_DNA"/>
</dbReference>
<gene>
    <name evidence="1" type="ORF">L596_016281</name>
</gene>
<reference evidence="1 2" key="1">
    <citation type="journal article" date="2015" name="Genome Biol.">
        <title>Comparative genomics of Steinernema reveals deeply conserved gene regulatory networks.</title>
        <authorList>
            <person name="Dillman A.R."/>
            <person name="Macchietto M."/>
            <person name="Porter C.F."/>
            <person name="Rogers A."/>
            <person name="Williams B."/>
            <person name="Antoshechkin I."/>
            <person name="Lee M.M."/>
            <person name="Goodwin Z."/>
            <person name="Lu X."/>
            <person name="Lewis E.E."/>
            <person name="Goodrich-Blair H."/>
            <person name="Stock S.P."/>
            <person name="Adams B.J."/>
            <person name="Sternberg P.W."/>
            <person name="Mortazavi A."/>
        </authorList>
    </citation>
    <scope>NUCLEOTIDE SEQUENCE [LARGE SCALE GENOMIC DNA]</scope>
    <source>
        <strain evidence="1 2">ALL</strain>
    </source>
</reference>
<organism evidence="1 2">
    <name type="scientific">Steinernema carpocapsae</name>
    <name type="common">Entomopathogenic nematode</name>
    <dbReference type="NCBI Taxonomy" id="34508"/>
    <lineage>
        <taxon>Eukaryota</taxon>
        <taxon>Metazoa</taxon>
        <taxon>Ecdysozoa</taxon>
        <taxon>Nematoda</taxon>
        <taxon>Chromadorea</taxon>
        <taxon>Rhabditida</taxon>
        <taxon>Tylenchina</taxon>
        <taxon>Panagrolaimomorpha</taxon>
        <taxon>Strongyloidoidea</taxon>
        <taxon>Steinernematidae</taxon>
        <taxon>Steinernema</taxon>
    </lineage>
</organism>
<name>A0A4U5NI56_STECR</name>
<dbReference type="AlphaFoldDB" id="A0A4U5NI56"/>
<comment type="caution">
    <text evidence="1">The sequence shown here is derived from an EMBL/GenBank/DDBJ whole genome shotgun (WGS) entry which is preliminary data.</text>
</comment>
<accession>A0A4U5NI56</accession>
<reference evidence="1 2" key="2">
    <citation type="journal article" date="2019" name="G3 (Bethesda)">
        <title>Hybrid Assembly of the Genome of the Entomopathogenic Nematode Steinernema carpocapsae Identifies the X-Chromosome.</title>
        <authorList>
            <person name="Serra L."/>
            <person name="Macchietto M."/>
            <person name="Macias-Munoz A."/>
            <person name="McGill C.J."/>
            <person name="Rodriguez I.M."/>
            <person name="Rodriguez B."/>
            <person name="Murad R."/>
            <person name="Mortazavi A."/>
        </authorList>
    </citation>
    <scope>NUCLEOTIDE SEQUENCE [LARGE SCALE GENOMIC DNA]</scope>
    <source>
        <strain evidence="1 2">ALL</strain>
    </source>
</reference>
<sequence length="71" mass="7948">MKTSVCCKFILNNNEDSSARPQKRFFFKFGKKGGARPNWVSGGAPRVQTKKFSDLRSEAAHVCRPCVTRVA</sequence>